<dbReference type="InterPro" id="IPR050597">
    <property type="entry name" value="Cytochrome_c_Oxidase_Subunit"/>
</dbReference>
<evidence type="ECO:0000313" key="10">
    <source>
        <dbReference type="Proteomes" id="UP000255334"/>
    </source>
</evidence>
<keyword evidence="7" id="KW-0472">Membrane</keyword>
<evidence type="ECO:0000313" key="9">
    <source>
        <dbReference type="EMBL" id="RDS86343.1"/>
    </source>
</evidence>
<keyword evidence="1" id="KW-0813">Transport</keyword>
<dbReference type="RefSeq" id="WP_115476604.1">
    <property type="nucleotide sequence ID" value="NZ_QRBF01000001.1"/>
</dbReference>
<keyword evidence="4" id="KW-0249">Electron transport</keyword>
<dbReference type="PANTHER" id="PTHR33751:SF9">
    <property type="entry name" value="CYTOCHROME C4"/>
    <property type="match status" value="1"/>
</dbReference>
<evidence type="ECO:0000259" key="8">
    <source>
        <dbReference type="PROSITE" id="PS51007"/>
    </source>
</evidence>
<dbReference type="InterPro" id="IPR009056">
    <property type="entry name" value="Cyt_c-like_dom"/>
</dbReference>
<evidence type="ECO:0000256" key="1">
    <source>
        <dbReference type="ARBA" id="ARBA00022448"/>
    </source>
</evidence>
<dbReference type="PROSITE" id="PS51007">
    <property type="entry name" value="CYTC"/>
    <property type="match status" value="2"/>
</dbReference>
<dbReference type="SUPFAM" id="SSF46626">
    <property type="entry name" value="Cytochrome c"/>
    <property type="match status" value="2"/>
</dbReference>
<dbReference type="GO" id="GO:0020037">
    <property type="term" value="F:heme binding"/>
    <property type="evidence" value="ECO:0007669"/>
    <property type="project" value="InterPro"/>
</dbReference>
<reference evidence="9 10" key="1">
    <citation type="submission" date="2018-07" db="EMBL/GenBank/DDBJ databases">
        <title>Dyella monticola sp. nov. and Dyella psychrodurans sp. nov. isolated from monsoon evergreen broad-leaved forest soil of Dinghu Mountain, China.</title>
        <authorList>
            <person name="Gao Z."/>
            <person name="Qiu L."/>
        </authorList>
    </citation>
    <scope>NUCLEOTIDE SEQUENCE [LARGE SCALE GENOMIC DNA]</scope>
    <source>
        <strain evidence="9 10">4MSK11</strain>
    </source>
</reference>
<dbReference type="Gene3D" id="1.10.760.10">
    <property type="entry name" value="Cytochrome c-like domain"/>
    <property type="match status" value="2"/>
</dbReference>
<dbReference type="GO" id="GO:0046872">
    <property type="term" value="F:metal ion binding"/>
    <property type="evidence" value="ECO:0007669"/>
    <property type="project" value="UniProtKB-KW"/>
</dbReference>
<organism evidence="9 10">
    <name type="scientific">Dyella psychrodurans</name>
    <dbReference type="NCBI Taxonomy" id="1927960"/>
    <lineage>
        <taxon>Bacteria</taxon>
        <taxon>Pseudomonadati</taxon>
        <taxon>Pseudomonadota</taxon>
        <taxon>Gammaproteobacteria</taxon>
        <taxon>Lysobacterales</taxon>
        <taxon>Rhodanobacteraceae</taxon>
        <taxon>Dyella</taxon>
    </lineage>
</organism>
<keyword evidence="2 6" id="KW-0349">Heme</keyword>
<evidence type="ECO:0000256" key="5">
    <source>
        <dbReference type="ARBA" id="ARBA00023004"/>
    </source>
</evidence>
<dbReference type="Proteomes" id="UP000255334">
    <property type="component" value="Unassembled WGS sequence"/>
</dbReference>
<evidence type="ECO:0000256" key="7">
    <source>
        <dbReference type="SAM" id="Phobius"/>
    </source>
</evidence>
<evidence type="ECO:0000256" key="2">
    <source>
        <dbReference type="ARBA" id="ARBA00022617"/>
    </source>
</evidence>
<keyword evidence="10" id="KW-1185">Reference proteome</keyword>
<dbReference type="OrthoDB" id="9773456at2"/>
<dbReference type="EMBL" id="QRBF01000001">
    <property type="protein sequence ID" value="RDS86343.1"/>
    <property type="molecule type" value="Genomic_DNA"/>
</dbReference>
<accession>A0A370XD23</accession>
<keyword evidence="5 6" id="KW-0408">Iron</keyword>
<proteinExistence type="predicted"/>
<keyword evidence="7" id="KW-1133">Transmembrane helix</keyword>
<gene>
    <name evidence="9" type="ORF">DWU99_03550</name>
</gene>
<dbReference type="GO" id="GO:0009055">
    <property type="term" value="F:electron transfer activity"/>
    <property type="evidence" value="ECO:0007669"/>
    <property type="project" value="InterPro"/>
</dbReference>
<feature type="domain" description="Cytochrome c" evidence="8">
    <location>
        <begin position="184"/>
        <end position="264"/>
    </location>
</feature>
<dbReference type="AlphaFoldDB" id="A0A370XD23"/>
<dbReference type="InterPro" id="IPR036909">
    <property type="entry name" value="Cyt_c-like_dom_sf"/>
</dbReference>
<evidence type="ECO:0000256" key="3">
    <source>
        <dbReference type="ARBA" id="ARBA00022723"/>
    </source>
</evidence>
<protein>
    <submittedName>
        <fullName evidence="9">Cytochrome c4</fullName>
    </submittedName>
</protein>
<keyword evidence="7" id="KW-0812">Transmembrane</keyword>
<keyword evidence="3 6" id="KW-0479">Metal-binding</keyword>
<dbReference type="Pfam" id="PF00034">
    <property type="entry name" value="Cytochrom_C"/>
    <property type="match status" value="1"/>
</dbReference>
<evidence type="ECO:0000256" key="6">
    <source>
        <dbReference type="PROSITE-ProRule" id="PRU00433"/>
    </source>
</evidence>
<feature type="transmembrane region" description="Helical" evidence="7">
    <location>
        <begin position="12"/>
        <end position="36"/>
    </location>
</feature>
<feature type="domain" description="Cytochrome c" evidence="8">
    <location>
        <begin position="90"/>
        <end position="169"/>
    </location>
</feature>
<dbReference type="PANTHER" id="PTHR33751">
    <property type="entry name" value="CBB3-TYPE CYTOCHROME C OXIDASE SUBUNIT FIXP"/>
    <property type="match status" value="1"/>
</dbReference>
<comment type="caution">
    <text evidence="9">The sequence shown here is derived from an EMBL/GenBank/DDBJ whole genome shotgun (WGS) entry which is preliminary data.</text>
</comment>
<name>A0A370XD23_9GAMM</name>
<evidence type="ECO:0000256" key="4">
    <source>
        <dbReference type="ARBA" id="ARBA00022982"/>
    </source>
</evidence>
<sequence length="264" mass="28050">MNGQRLVSWRNPWFVASVGGTFAVLVFSAFVGFVWLPSAQDDELFKGLLNAICSAAGVPRSWLANASPPVPPSSPVSNVALTPTMLSKPSDASTGRGATLALRCTMCHGARGVSAANTPNLAGQYAPSVYKELRDFQNGARVSAIMAPMVVGLSDQDMRDLAAYYAFLPRLSVKTSHGNAEAPDVVATGAPMRNIAPCASCHGGLTDKVGAPWLNGQPLTYLTSQLNAFATGKRRNDISEQMRNVARQMTPNEIDEAAKYYAAQ</sequence>